<dbReference type="STRING" id="502025.Hoch_1600"/>
<reference evidence="2 3" key="1">
    <citation type="journal article" date="2010" name="Stand. Genomic Sci.">
        <title>Complete genome sequence of Haliangium ochraceum type strain (SMP-2).</title>
        <authorList>
            <consortium name="US DOE Joint Genome Institute (JGI-PGF)"/>
            <person name="Ivanova N."/>
            <person name="Daum C."/>
            <person name="Lang E."/>
            <person name="Abt B."/>
            <person name="Kopitz M."/>
            <person name="Saunders E."/>
            <person name="Lapidus A."/>
            <person name="Lucas S."/>
            <person name="Glavina Del Rio T."/>
            <person name="Nolan M."/>
            <person name="Tice H."/>
            <person name="Copeland A."/>
            <person name="Cheng J.F."/>
            <person name="Chen F."/>
            <person name="Bruce D."/>
            <person name="Goodwin L."/>
            <person name="Pitluck S."/>
            <person name="Mavromatis K."/>
            <person name="Pati A."/>
            <person name="Mikhailova N."/>
            <person name="Chen A."/>
            <person name="Palaniappan K."/>
            <person name="Land M."/>
            <person name="Hauser L."/>
            <person name="Chang Y.J."/>
            <person name="Jeffries C.D."/>
            <person name="Detter J.C."/>
            <person name="Brettin T."/>
            <person name="Rohde M."/>
            <person name="Goker M."/>
            <person name="Bristow J."/>
            <person name="Markowitz V."/>
            <person name="Eisen J.A."/>
            <person name="Hugenholtz P."/>
            <person name="Kyrpides N.C."/>
            <person name="Klenk H.P."/>
        </authorList>
    </citation>
    <scope>NUCLEOTIDE SEQUENCE [LARGE SCALE GENOMIC DNA]</scope>
    <source>
        <strain evidence="3">DSM 14365 / CIP 107738 / JCM 11303 / AJ 13395 / SMP-2</strain>
    </source>
</reference>
<organism evidence="2 3">
    <name type="scientific">Haliangium ochraceum (strain DSM 14365 / JCM 11303 / SMP-2)</name>
    <dbReference type="NCBI Taxonomy" id="502025"/>
    <lineage>
        <taxon>Bacteria</taxon>
        <taxon>Pseudomonadati</taxon>
        <taxon>Myxococcota</taxon>
        <taxon>Polyangia</taxon>
        <taxon>Haliangiales</taxon>
        <taxon>Kofleriaceae</taxon>
        <taxon>Haliangium</taxon>
    </lineage>
</organism>
<gene>
    <name evidence="2" type="ordered locus">Hoch_1600</name>
</gene>
<feature type="domain" description="RNA ligase" evidence="1">
    <location>
        <begin position="38"/>
        <end position="231"/>
    </location>
</feature>
<dbReference type="AlphaFoldDB" id="D0LWQ3"/>
<name>D0LWQ3_HALO1</name>
<dbReference type="RefSeq" id="WP_012826758.1">
    <property type="nucleotide sequence ID" value="NC_013440.1"/>
</dbReference>
<dbReference type="Gene3D" id="3.30.470.30">
    <property type="entry name" value="DNA ligase/mRNA capping enzyme"/>
    <property type="match status" value="1"/>
</dbReference>
<dbReference type="eggNOG" id="COG1423">
    <property type="taxonomic scope" value="Bacteria"/>
</dbReference>
<dbReference type="EMBL" id="CP001804">
    <property type="protein sequence ID" value="ACY14150.1"/>
    <property type="molecule type" value="Genomic_DNA"/>
</dbReference>
<dbReference type="Pfam" id="PF09414">
    <property type="entry name" value="RNA_ligase"/>
    <property type="match status" value="1"/>
</dbReference>
<protein>
    <recommendedName>
        <fullName evidence="1">RNA ligase domain-containing protein</fullName>
    </recommendedName>
</protein>
<evidence type="ECO:0000259" key="1">
    <source>
        <dbReference type="Pfam" id="PF09414"/>
    </source>
</evidence>
<accession>D0LWQ3</accession>
<dbReference type="InterPro" id="IPR052732">
    <property type="entry name" value="Cell-binding_unc_protein"/>
</dbReference>
<proteinExistence type="predicted"/>
<evidence type="ECO:0000313" key="3">
    <source>
        <dbReference type="Proteomes" id="UP000001880"/>
    </source>
</evidence>
<dbReference type="Proteomes" id="UP000001880">
    <property type="component" value="Chromosome"/>
</dbReference>
<dbReference type="PANTHER" id="PTHR43883:SF1">
    <property type="entry name" value="GLUCONOKINASE"/>
    <property type="match status" value="1"/>
</dbReference>
<dbReference type="KEGG" id="hoh:Hoch_1600"/>
<dbReference type="PANTHER" id="PTHR43883">
    <property type="entry name" value="SLR0207 PROTEIN"/>
    <property type="match status" value="1"/>
</dbReference>
<evidence type="ECO:0000313" key="2">
    <source>
        <dbReference type="EMBL" id="ACY14150.1"/>
    </source>
</evidence>
<sequence length="274" mass="30964">MIAAIRKYPRTHHIEGSRLQPGDEDLHSVKLAELAGEHLIIEEKLDGANAAISFAADGALRLQSRGHFLTGGHRERHFHLFKSWASSHQQALWRLIGSRYIVYGEWLYAKHTVFYDRLPHYFMEFDIFDTESEIFLSTERRHELLAGSPVVSVPVLWTGQAPERDGRDALEALVTRSLYKSARWRDALAEGARACEIDAERARRETDPGDDAEGLYIKSEADGRVRGRYKFVRASFLTSVLDSGSHWLSRPILPNQLAPGVDIFDHTSAQDGDA</sequence>
<dbReference type="OrthoDB" id="255834at2"/>
<dbReference type="SUPFAM" id="SSF56091">
    <property type="entry name" value="DNA ligase/mRNA capping enzyme, catalytic domain"/>
    <property type="match status" value="1"/>
</dbReference>
<dbReference type="InterPro" id="IPR021122">
    <property type="entry name" value="RNA_ligase_dom_REL/Rnl2"/>
</dbReference>
<keyword evidence="3" id="KW-1185">Reference proteome</keyword>
<dbReference type="HOGENOM" id="CLU_081554_0_0_7"/>